<keyword evidence="6 12" id="KW-0547">Nucleotide-binding</keyword>
<dbReference type="EMBL" id="CP089291">
    <property type="protein sequence ID" value="UOF92231.1"/>
    <property type="molecule type" value="Genomic_DNA"/>
</dbReference>
<evidence type="ECO:0000256" key="7">
    <source>
        <dbReference type="ARBA" id="ARBA00022840"/>
    </source>
</evidence>
<dbReference type="SUPFAM" id="SSF55326">
    <property type="entry name" value="PurM N-terminal domain-like"/>
    <property type="match status" value="1"/>
</dbReference>
<evidence type="ECO:0000256" key="6">
    <source>
        <dbReference type="ARBA" id="ARBA00022741"/>
    </source>
</evidence>
<dbReference type="Gene3D" id="3.30.1330.10">
    <property type="entry name" value="PurM-like, N-terminal domain"/>
    <property type="match status" value="1"/>
</dbReference>
<protein>
    <recommendedName>
        <fullName evidence="4 12">Phosphoribosylformylglycinamidine cyclo-ligase</fullName>
        <ecNumber evidence="3 12">6.3.3.1</ecNumber>
    </recommendedName>
    <alternativeName>
        <fullName evidence="9 12">AIR synthase</fullName>
    </alternativeName>
    <alternativeName>
        <fullName evidence="10 12">AIRS</fullName>
    </alternativeName>
    <alternativeName>
        <fullName evidence="8 12">Phosphoribosyl-aminoimidazole synthetase</fullName>
    </alternativeName>
</protein>
<dbReference type="NCBIfam" id="TIGR00878">
    <property type="entry name" value="purM"/>
    <property type="match status" value="1"/>
</dbReference>
<name>A0ABY4CP06_9BACL</name>
<dbReference type="GO" id="GO:0004641">
    <property type="term" value="F:phosphoribosylformylglycinamidine cyclo-ligase activity"/>
    <property type="evidence" value="ECO:0007669"/>
    <property type="project" value="UniProtKB-EC"/>
</dbReference>
<dbReference type="InterPro" id="IPR036676">
    <property type="entry name" value="PurM-like_C_sf"/>
</dbReference>
<sequence>MSELYRAAGVNIDAGNEAVERMKKHVAKTMRKEALLGLGGFGGAFALDVSKYKEPVLISGTDGVGTKLKLAFALNQHDTIGIDAVAMCVNDIVVMGAEPLYFLDYLAIGQLLPEVAEQVVAGIATGCVDAGCALIGGETAEMPGMYQAGEYDIAGFAVGIVEKAKMITGANIQAGDVLIGLASSGVHSNGFSLVRKVLLEDGKLDLQQSFGDSTIGETLLTPTRIYVKTILDLLQTFSIKGMAHITGGGFIENIPRVLPAGLGVTIEKGSWPILPIFDLIQTTGQIPEFDMYRTLNMGIGMVLVVDAKDAEAVLDRARALGEAAYRIGAVATQEGVSLTSKGGAK</sequence>
<accession>A0ABY4CP06</accession>
<dbReference type="CDD" id="cd02196">
    <property type="entry name" value="PurM"/>
    <property type="match status" value="1"/>
</dbReference>
<dbReference type="InterPro" id="IPR016188">
    <property type="entry name" value="PurM-like_N"/>
</dbReference>
<evidence type="ECO:0000256" key="8">
    <source>
        <dbReference type="ARBA" id="ARBA00031908"/>
    </source>
</evidence>
<evidence type="ECO:0000313" key="16">
    <source>
        <dbReference type="Proteomes" id="UP000830167"/>
    </source>
</evidence>
<evidence type="ECO:0000313" key="15">
    <source>
        <dbReference type="EMBL" id="UOF92231.1"/>
    </source>
</evidence>
<dbReference type="Pfam" id="PF02769">
    <property type="entry name" value="AIRS_C"/>
    <property type="match status" value="1"/>
</dbReference>
<evidence type="ECO:0000256" key="3">
    <source>
        <dbReference type="ARBA" id="ARBA00013047"/>
    </source>
</evidence>
<keyword evidence="12" id="KW-0658">Purine biosynthesis</keyword>
<gene>
    <name evidence="12 15" type="primary">purM</name>
    <name evidence="15" type="ORF">LSG31_08725</name>
</gene>
<evidence type="ECO:0000256" key="12">
    <source>
        <dbReference type="HAMAP-Rule" id="MF_00741"/>
    </source>
</evidence>
<dbReference type="SUPFAM" id="SSF56042">
    <property type="entry name" value="PurM C-terminal domain-like"/>
    <property type="match status" value="1"/>
</dbReference>
<dbReference type="Pfam" id="PF00586">
    <property type="entry name" value="AIRS"/>
    <property type="match status" value="1"/>
</dbReference>
<evidence type="ECO:0000259" key="14">
    <source>
        <dbReference type="Pfam" id="PF02769"/>
    </source>
</evidence>
<evidence type="ECO:0000256" key="2">
    <source>
        <dbReference type="ARBA" id="ARBA00010280"/>
    </source>
</evidence>
<feature type="domain" description="PurM-like N-terminal" evidence="13">
    <location>
        <begin position="56"/>
        <end position="161"/>
    </location>
</feature>
<dbReference type="Gene3D" id="3.90.650.10">
    <property type="entry name" value="PurM-like C-terminal domain"/>
    <property type="match status" value="1"/>
</dbReference>
<keyword evidence="12" id="KW-0963">Cytoplasm</keyword>
<dbReference type="RefSeq" id="WP_347438917.1">
    <property type="nucleotide sequence ID" value="NZ_CP089291.1"/>
</dbReference>
<comment type="subcellular location">
    <subcellularLocation>
        <location evidence="12">Cytoplasm</location>
    </subcellularLocation>
</comment>
<evidence type="ECO:0000259" key="13">
    <source>
        <dbReference type="Pfam" id="PF00586"/>
    </source>
</evidence>
<dbReference type="HAMAP" id="MF_00741">
    <property type="entry name" value="AIRS"/>
    <property type="match status" value="1"/>
</dbReference>
<dbReference type="PANTHER" id="PTHR10520:SF12">
    <property type="entry name" value="TRIFUNCTIONAL PURINE BIOSYNTHETIC PROTEIN ADENOSINE-3"/>
    <property type="match status" value="1"/>
</dbReference>
<dbReference type="InterPro" id="IPR036921">
    <property type="entry name" value="PurM-like_N_sf"/>
</dbReference>
<organism evidence="15 16">
    <name type="scientific">Fodinisporobacter ferrooxydans</name>
    <dbReference type="NCBI Taxonomy" id="2901836"/>
    <lineage>
        <taxon>Bacteria</taxon>
        <taxon>Bacillati</taxon>
        <taxon>Bacillota</taxon>
        <taxon>Bacilli</taxon>
        <taxon>Bacillales</taxon>
        <taxon>Alicyclobacillaceae</taxon>
        <taxon>Fodinisporobacter</taxon>
    </lineage>
</organism>
<comment type="catalytic activity">
    <reaction evidence="11 12">
        <text>2-formamido-N(1)-(5-O-phospho-beta-D-ribosyl)acetamidine + ATP = 5-amino-1-(5-phospho-beta-D-ribosyl)imidazole + ADP + phosphate + H(+)</text>
        <dbReference type="Rhea" id="RHEA:23032"/>
        <dbReference type="ChEBI" id="CHEBI:15378"/>
        <dbReference type="ChEBI" id="CHEBI:30616"/>
        <dbReference type="ChEBI" id="CHEBI:43474"/>
        <dbReference type="ChEBI" id="CHEBI:137981"/>
        <dbReference type="ChEBI" id="CHEBI:147287"/>
        <dbReference type="ChEBI" id="CHEBI:456216"/>
        <dbReference type="EC" id="6.3.3.1"/>
    </reaction>
</comment>
<dbReference type="EC" id="6.3.3.1" evidence="3 12"/>
<dbReference type="InterPro" id="IPR004733">
    <property type="entry name" value="PurM_cligase"/>
</dbReference>
<reference evidence="15" key="1">
    <citation type="submission" date="2021-12" db="EMBL/GenBank/DDBJ databases">
        <title>Alicyclobacillaceae gen. nov., sp. nov., isolated from chalcocite enrichment system.</title>
        <authorList>
            <person name="Jiang Z."/>
        </authorList>
    </citation>
    <scope>NUCLEOTIDE SEQUENCE</scope>
    <source>
        <strain evidence="15">MYW30-H2</strain>
    </source>
</reference>
<proteinExistence type="inferred from homology"/>
<evidence type="ECO:0000256" key="10">
    <source>
        <dbReference type="ARBA" id="ARBA00033093"/>
    </source>
</evidence>
<dbReference type="PANTHER" id="PTHR10520">
    <property type="entry name" value="TRIFUNCTIONAL PURINE BIOSYNTHETIC PROTEIN ADENOSINE-3-RELATED"/>
    <property type="match status" value="1"/>
</dbReference>
<evidence type="ECO:0000256" key="9">
    <source>
        <dbReference type="ARBA" id="ARBA00032931"/>
    </source>
</evidence>
<evidence type="ECO:0000256" key="11">
    <source>
        <dbReference type="ARBA" id="ARBA00049057"/>
    </source>
</evidence>
<keyword evidence="16" id="KW-1185">Reference proteome</keyword>
<keyword evidence="5 12" id="KW-0436">Ligase</keyword>
<dbReference type="Proteomes" id="UP000830167">
    <property type="component" value="Chromosome"/>
</dbReference>
<keyword evidence="7 12" id="KW-0067">ATP-binding</keyword>
<comment type="similarity">
    <text evidence="2 12">Belongs to the AIR synthase family.</text>
</comment>
<evidence type="ECO:0000256" key="4">
    <source>
        <dbReference type="ARBA" id="ARBA00020367"/>
    </source>
</evidence>
<evidence type="ECO:0000256" key="5">
    <source>
        <dbReference type="ARBA" id="ARBA00022598"/>
    </source>
</evidence>
<evidence type="ECO:0000256" key="1">
    <source>
        <dbReference type="ARBA" id="ARBA00004686"/>
    </source>
</evidence>
<feature type="domain" description="PurM-like C-terminal" evidence="14">
    <location>
        <begin position="173"/>
        <end position="339"/>
    </location>
</feature>
<comment type="pathway">
    <text evidence="1 12">Purine metabolism; IMP biosynthesis via de novo pathway; 5-amino-1-(5-phospho-D-ribosyl)imidazole from N(2)-formyl-N(1)-(5-phospho-D-ribosyl)glycinamide: step 2/2.</text>
</comment>
<dbReference type="InterPro" id="IPR010918">
    <property type="entry name" value="PurM-like_C_dom"/>
</dbReference>